<dbReference type="InterPro" id="IPR039422">
    <property type="entry name" value="MarR/SlyA-like"/>
</dbReference>
<feature type="domain" description="HTH marR-type" evidence="1">
    <location>
        <begin position="3"/>
        <end position="130"/>
    </location>
</feature>
<dbReference type="AlphaFoldDB" id="A0A1I7NI11"/>
<dbReference type="Pfam" id="PF12802">
    <property type="entry name" value="MarR_2"/>
    <property type="match status" value="1"/>
</dbReference>
<name>A0A1I7NI11_9HYPH</name>
<dbReference type="GO" id="GO:0003700">
    <property type="term" value="F:DNA-binding transcription factor activity"/>
    <property type="evidence" value="ECO:0007669"/>
    <property type="project" value="InterPro"/>
</dbReference>
<dbReference type="Proteomes" id="UP000199423">
    <property type="component" value="Unassembled WGS sequence"/>
</dbReference>
<dbReference type="InterPro" id="IPR036388">
    <property type="entry name" value="WH-like_DNA-bd_sf"/>
</dbReference>
<evidence type="ECO:0000313" key="3">
    <source>
        <dbReference type="Proteomes" id="UP000199423"/>
    </source>
</evidence>
<dbReference type="PANTHER" id="PTHR33164:SF89">
    <property type="entry name" value="MARR FAMILY REGULATORY PROTEIN"/>
    <property type="match status" value="1"/>
</dbReference>
<evidence type="ECO:0000313" key="2">
    <source>
        <dbReference type="EMBL" id="SFV34283.1"/>
    </source>
</evidence>
<dbReference type="PANTHER" id="PTHR33164">
    <property type="entry name" value="TRANSCRIPTIONAL REGULATOR, MARR FAMILY"/>
    <property type="match status" value="1"/>
</dbReference>
<dbReference type="GO" id="GO:0003677">
    <property type="term" value="F:DNA binding"/>
    <property type="evidence" value="ECO:0007669"/>
    <property type="project" value="UniProtKB-KW"/>
</dbReference>
<dbReference type="PROSITE" id="PS50995">
    <property type="entry name" value="HTH_MARR_2"/>
    <property type="match status" value="1"/>
</dbReference>
<reference evidence="3" key="1">
    <citation type="submission" date="2016-10" db="EMBL/GenBank/DDBJ databases">
        <authorList>
            <person name="Varghese N."/>
            <person name="Submissions S."/>
        </authorList>
    </citation>
    <scope>NUCLEOTIDE SEQUENCE [LARGE SCALE GENOMIC DNA]</scope>
    <source>
        <strain evidence="3">DSM 1565</strain>
    </source>
</reference>
<dbReference type="Gene3D" id="1.10.10.10">
    <property type="entry name" value="Winged helix-like DNA-binding domain superfamily/Winged helix DNA-binding domain"/>
    <property type="match status" value="1"/>
</dbReference>
<dbReference type="EMBL" id="FPCH01000002">
    <property type="protein sequence ID" value="SFV34283.1"/>
    <property type="molecule type" value="Genomic_DNA"/>
</dbReference>
<dbReference type="SMART" id="SM00347">
    <property type="entry name" value="HTH_MARR"/>
    <property type="match status" value="1"/>
</dbReference>
<protein>
    <submittedName>
        <fullName evidence="2">DNA-binding transcriptional regulator, MarR family</fullName>
    </submittedName>
</protein>
<dbReference type="InterPro" id="IPR036390">
    <property type="entry name" value="WH_DNA-bd_sf"/>
</dbReference>
<dbReference type="STRING" id="51670.SAMN04488557_2276"/>
<keyword evidence="2" id="KW-0238">DNA-binding</keyword>
<dbReference type="OrthoDB" id="5522755at2"/>
<dbReference type="SUPFAM" id="SSF46785">
    <property type="entry name" value="Winged helix' DNA-binding domain"/>
    <property type="match status" value="1"/>
</dbReference>
<gene>
    <name evidence="2" type="ORF">SAMN04488557_2276</name>
</gene>
<dbReference type="GO" id="GO:0006950">
    <property type="term" value="P:response to stress"/>
    <property type="evidence" value="ECO:0007669"/>
    <property type="project" value="TreeGrafter"/>
</dbReference>
<evidence type="ECO:0000259" key="1">
    <source>
        <dbReference type="PROSITE" id="PS50995"/>
    </source>
</evidence>
<accession>A0A1I7NI11</accession>
<dbReference type="InterPro" id="IPR000835">
    <property type="entry name" value="HTH_MarR-typ"/>
</dbReference>
<keyword evidence="3" id="KW-1185">Reference proteome</keyword>
<proteinExistence type="predicted"/>
<organism evidence="2 3">
    <name type="scientific">Hyphomicrobium facile</name>
    <dbReference type="NCBI Taxonomy" id="51670"/>
    <lineage>
        <taxon>Bacteria</taxon>
        <taxon>Pseudomonadati</taxon>
        <taxon>Pseudomonadota</taxon>
        <taxon>Alphaproteobacteria</taxon>
        <taxon>Hyphomicrobiales</taxon>
        <taxon>Hyphomicrobiaceae</taxon>
        <taxon>Hyphomicrobium</taxon>
    </lineage>
</organism>
<sequence>MVAKEVVDVLLQLSRALLAENDGDQLTAAQWIALRYFSRSNAYSRTLTGLAQYQATTAGTASQTIKYLEQAGYVERDISTRDARSSVFTITEAGLAVMEEDPLAHLGQEIDDLSGADLLHLRDVLRYLLANIGGEQPRRPFGTCKDCAFLLTRQARGPNAARSNQYLCKLLNFYIADSELNYLCKNFQALREFQSPISRGTS</sequence>